<dbReference type="FunCoup" id="H2AQP5">
    <property type="interactions" value="185"/>
</dbReference>
<keyword evidence="1" id="KW-1133">Transmembrane helix</keyword>
<dbReference type="EMBL" id="HE650822">
    <property type="protein sequence ID" value="CCF56695.1"/>
    <property type="molecule type" value="Genomic_DNA"/>
</dbReference>
<feature type="transmembrane region" description="Helical" evidence="1">
    <location>
        <begin position="41"/>
        <end position="59"/>
    </location>
</feature>
<keyword evidence="1" id="KW-0812">Transmembrane</keyword>
<evidence type="ECO:0000313" key="2">
    <source>
        <dbReference type="EMBL" id="CCF56695.1"/>
    </source>
</evidence>
<dbReference type="RefSeq" id="XP_003955830.1">
    <property type="nucleotide sequence ID" value="XM_003955781.1"/>
</dbReference>
<dbReference type="KEGG" id="kaf:KAFR_0B03990"/>
<feature type="transmembrane region" description="Helical" evidence="1">
    <location>
        <begin position="64"/>
        <end position="86"/>
    </location>
</feature>
<keyword evidence="3" id="KW-1185">Reference proteome</keyword>
<accession>H2AQP5</accession>
<sequence>MPTEANKPLNTETQPERVTLPEEVFRGRMPYYVNEYAHKKIFLTFFIGTLVGILFAILLSEQILICFIFSCFAVLSFVVSIVFAAIPTNEFTSHAKMKFLSEIIENKPNANIQTWTVITSHINEYLYDNGLWKTPYRFYNNEDCYAFFRSFVILPYIMGNPYQDDNNNNNVDSNTFGIANPPPHLDISQLVDDFEVEAYKKRALNVFKDSVNEYWQSEFPEVIEMV</sequence>
<organism evidence="2 3">
    <name type="scientific">Kazachstania africana (strain ATCC 22294 / BCRC 22015 / CBS 2517 / CECT 1963 / NBRC 1671 / NRRL Y-8276)</name>
    <name type="common">Yeast</name>
    <name type="synonym">Kluyveromyces africanus</name>
    <dbReference type="NCBI Taxonomy" id="1071382"/>
    <lineage>
        <taxon>Eukaryota</taxon>
        <taxon>Fungi</taxon>
        <taxon>Dikarya</taxon>
        <taxon>Ascomycota</taxon>
        <taxon>Saccharomycotina</taxon>
        <taxon>Saccharomycetes</taxon>
        <taxon>Saccharomycetales</taxon>
        <taxon>Saccharomycetaceae</taxon>
        <taxon>Kazachstania</taxon>
    </lineage>
</organism>
<dbReference type="GeneID" id="13883234"/>
<proteinExistence type="predicted"/>
<dbReference type="eggNOG" id="ENOG502SSNW">
    <property type="taxonomic scope" value="Eukaryota"/>
</dbReference>
<keyword evidence="1" id="KW-0472">Membrane</keyword>
<reference evidence="2 3" key="1">
    <citation type="journal article" date="2011" name="Proc. Natl. Acad. Sci. U.S.A.">
        <title>Evolutionary erosion of yeast sex chromosomes by mating-type switching accidents.</title>
        <authorList>
            <person name="Gordon J.L."/>
            <person name="Armisen D."/>
            <person name="Proux-Wera E."/>
            <person name="Oheigeartaigh S.S."/>
            <person name="Byrne K.P."/>
            <person name="Wolfe K.H."/>
        </authorList>
    </citation>
    <scope>NUCLEOTIDE SEQUENCE [LARGE SCALE GENOMIC DNA]</scope>
    <source>
        <strain evidence="3">ATCC 22294 / BCRC 22015 / CBS 2517 / CECT 1963 / NBRC 1671 / NRRL Y-8276</strain>
    </source>
</reference>
<evidence type="ECO:0000313" key="3">
    <source>
        <dbReference type="Proteomes" id="UP000005220"/>
    </source>
</evidence>
<name>H2AQP5_KAZAF</name>
<evidence type="ECO:0000256" key="1">
    <source>
        <dbReference type="SAM" id="Phobius"/>
    </source>
</evidence>
<dbReference type="AlphaFoldDB" id="H2AQP5"/>
<protein>
    <submittedName>
        <fullName evidence="2">Uncharacterized protein</fullName>
    </submittedName>
</protein>
<gene>
    <name evidence="2" type="primary">KAFR0B03990</name>
    <name evidence="2" type="ORF">KAFR_0B03990</name>
</gene>
<dbReference type="Pfam" id="PF00674">
    <property type="entry name" value="DUP"/>
    <property type="match status" value="1"/>
</dbReference>
<dbReference type="HOGENOM" id="CLU_081384_0_1_1"/>
<dbReference type="Proteomes" id="UP000005220">
    <property type="component" value="Chromosome 2"/>
</dbReference>
<dbReference type="InterPro" id="IPR001142">
    <property type="entry name" value="DUP/COS"/>
</dbReference>
<dbReference type="OrthoDB" id="4054881at2759"/>
<dbReference type="InParanoid" id="H2AQP5"/>